<evidence type="ECO:0000256" key="1">
    <source>
        <dbReference type="ARBA" id="ARBA00008874"/>
    </source>
</evidence>
<dbReference type="InterPro" id="IPR050629">
    <property type="entry name" value="STE20/SPS1-PAK"/>
</dbReference>
<evidence type="ECO:0000256" key="4">
    <source>
        <dbReference type="ARBA" id="ARBA00022840"/>
    </source>
</evidence>
<feature type="binding site" evidence="5">
    <location>
        <position position="62"/>
    </location>
    <ligand>
        <name>ATP</name>
        <dbReference type="ChEBI" id="CHEBI:30616"/>
    </ligand>
</feature>
<keyword evidence="6" id="KW-0723">Serine/threonine-protein kinase</keyword>
<name>A0A914VT13_9BILA</name>
<dbReference type="Proteomes" id="UP000887566">
    <property type="component" value="Unplaced"/>
</dbReference>
<keyword evidence="6" id="KW-0808">Transferase</keyword>
<feature type="domain" description="Protein kinase" evidence="8">
    <location>
        <begin position="32"/>
        <end position="330"/>
    </location>
</feature>
<dbReference type="InterPro" id="IPR000719">
    <property type="entry name" value="Prot_kinase_dom"/>
</dbReference>
<proteinExistence type="inferred from homology"/>
<dbReference type="PROSITE" id="PS00108">
    <property type="entry name" value="PROTEIN_KINASE_ST"/>
    <property type="match status" value="1"/>
</dbReference>
<evidence type="ECO:0000259" key="8">
    <source>
        <dbReference type="PROSITE" id="PS50011"/>
    </source>
</evidence>
<sequence length="364" mass="41050">MQGSKSREFDLESLVPENSIDEAIRISSLDGWSKIDQIGEGKYGEVWVYSTPNKETPVAAGKHLKVQRWNLNEKQKNDLKARVNEFIAELNTLFKISSACSESFVQFIGCYLGSRKLILFTEYMEIGSIRGQILEKPLDEVTALKYTYQTTKGLNFLHHYQGGRIVHRDIKCENLLLTSNFDVKLADFGLAHNLAVDNESYTMSQSAPCGFAGTVIFSAPEVLVGRPYGRRADIWSLGCTLVEMLTCHPPHANFWEKHKERAQFLFIEQAQEGSTNPLQYLGKQLVPNASTPVQRLLDCIFIKNEANRPRSEDVLSVFDKNGSAPSHKIDEEKLKELELQIKEKERASNTPSHVCTDGNNHAPD</sequence>
<dbReference type="GO" id="GO:0005737">
    <property type="term" value="C:cytoplasm"/>
    <property type="evidence" value="ECO:0007669"/>
    <property type="project" value="TreeGrafter"/>
</dbReference>
<dbReference type="Gene3D" id="3.30.200.20">
    <property type="entry name" value="Phosphorylase Kinase, domain 1"/>
    <property type="match status" value="1"/>
</dbReference>
<dbReference type="GO" id="GO:0004674">
    <property type="term" value="F:protein serine/threonine kinase activity"/>
    <property type="evidence" value="ECO:0007669"/>
    <property type="project" value="UniProtKB-KW"/>
</dbReference>
<evidence type="ECO:0000256" key="3">
    <source>
        <dbReference type="ARBA" id="ARBA00022741"/>
    </source>
</evidence>
<dbReference type="EC" id="2.7.11.1" evidence="2"/>
<comment type="similarity">
    <text evidence="1">Belongs to the protein kinase superfamily. STE Ser/Thr protein kinase family. STE20 subfamily.</text>
</comment>
<dbReference type="InterPro" id="IPR017441">
    <property type="entry name" value="Protein_kinase_ATP_BS"/>
</dbReference>
<dbReference type="Pfam" id="PF00069">
    <property type="entry name" value="Pkinase"/>
    <property type="match status" value="1"/>
</dbReference>
<feature type="region of interest" description="Disordered" evidence="7">
    <location>
        <begin position="342"/>
        <end position="364"/>
    </location>
</feature>
<reference evidence="10" key="1">
    <citation type="submission" date="2022-11" db="UniProtKB">
        <authorList>
            <consortium name="WormBaseParasite"/>
        </authorList>
    </citation>
    <scope>IDENTIFICATION</scope>
</reference>
<evidence type="ECO:0000256" key="2">
    <source>
        <dbReference type="ARBA" id="ARBA00012513"/>
    </source>
</evidence>
<dbReference type="GO" id="GO:0005524">
    <property type="term" value="F:ATP binding"/>
    <property type="evidence" value="ECO:0007669"/>
    <property type="project" value="UniProtKB-UniRule"/>
</dbReference>
<keyword evidence="9" id="KW-1185">Reference proteome</keyword>
<dbReference type="Gene3D" id="1.10.510.10">
    <property type="entry name" value="Transferase(Phosphotransferase) domain 1"/>
    <property type="match status" value="1"/>
</dbReference>
<keyword evidence="6" id="KW-0418">Kinase</keyword>
<protein>
    <recommendedName>
        <fullName evidence="2">non-specific serine/threonine protein kinase</fullName>
        <ecNumber evidence="2">2.7.11.1</ecNumber>
    </recommendedName>
</protein>
<evidence type="ECO:0000313" key="9">
    <source>
        <dbReference type="Proteomes" id="UP000887566"/>
    </source>
</evidence>
<dbReference type="SUPFAM" id="SSF56112">
    <property type="entry name" value="Protein kinase-like (PK-like)"/>
    <property type="match status" value="1"/>
</dbReference>
<dbReference type="SMART" id="SM00220">
    <property type="entry name" value="S_TKc"/>
    <property type="match status" value="1"/>
</dbReference>
<keyword evidence="3 5" id="KW-0547">Nucleotide-binding</keyword>
<feature type="compositionally biased region" description="Polar residues" evidence="7">
    <location>
        <begin position="348"/>
        <end position="364"/>
    </location>
</feature>
<dbReference type="InterPro" id="IPR011009">
    <property type="entry name" value="Kinase-like_dom_sf"/>
</dbReference>
<dbReference type="InterPro" id="IPR008271">
    <property type="entry name" value="Ser/Thr_kinase_AS"/>
</dbReference>
<organism evidence="9 10">
    <name type="scientific">Plectus sambesii</name>
    <dbReference type="NCBI Taxonomy" id="2011161"/>
    <lineage>
        <taxon>Eukaryota</taxon>
        <taxon>Metazoa</taxon>
        <taxon>Ecdysozoa</taxon>
        <taxon>Nematoda</taxon>
        <taxon>Chromadorea</taxon>
        <taxon>Plectida</taxon>
        <taxon>Plectina</taxon>
        <taxon>Plectoidea</taxon>
        <taxon>Plectidae</taxon>
        <taxon>Plectus</taxon>
    </lineage>
</organism>
<evidence type="ECO:0000256" key="6">
    <source>
        <dbReference type="RuleBase" id="RU000304"/>
    </source>
</evidence>
<accession>A0A914VT13</accession>
<dbReference type="WBParaSite" id="PSAMB.scaffold240size62431.g3809.t1">
    <property type="protein sequence ID" value="PSAMB.scaffold240size62431.g3809.t1"/>
    <property type="gene ID" value="PSAMB.scaffold240size62431.g3809"/>
</dbReference>
<keyword evidence="4 5" id="KW-0067">ATP-binding</keyword>
<dbReference type="PROSITE" id="PS50011">
    <property type="entry name" value="PROTEIN_KINASE_DOM"/>
    <property type="match status" value="1"/>
</dbReference>
<dbReference type="PROSITE" id="PS00107">
    <property type="entry name" value="PROTEIN_KINASE_ATP"/>
    <property type="match status" value="1"/>
</dbReference>
<evidence type="ECO:0000256" key="5">
    <source>
        <dbReference type="PROSITE-ProRule" id="PRU10141"/>
    </source>
</evidence>
<dbReference type="AlphaFoldDB" id="A0A914VT13"/>
<evidence type="ECO:0000256" key="7">
    <source>
        <dbReference type="SAM" id="MobiDB-lite"/>
    </source>
</evidence>
<evidence type="ECO:0000313" key="10">
    <source>
        <dbReference type="WBParaSite" id="PSAMB.scaffold240size62431.g3809.t1"/>
    </source>
</evidence>
<dbReference type="PANTHER" id="PTHR48012">
    <property type="entry name" value="STERILE20-LIKE KINASE, ISOFORM B-RELATED"/>
    <property type="match status" value="1"/>
</dbReference>